<proteinExistence type="predicted"/>
<evidence type="ECO:0000256" key="1">
    <source>
        <dbReference type="SAM" id="MobiDB-lite"/>
    </source>
</evidence>
<feature type="region of interest" description="Disordered" evidence="1">
    <location>
        <begin position="1"/>
        <end position="27"/>
    </location>
</feature>
<dbReference type="RefSeq" id="WP_231418523.1">
    <property type="nucleotide sequence ID" value="NZ_CP126446.1"/>
</dbReference>
<evidence type="ECO:0000313" key="3">
    <source>
        <dbReference type="Proteomes" id="UP001236652"/>
    </source>
</evidence>
<protein>
    <submittedName>
        <fullName evidence="2">Uncharacterized protein</fullName>
    </submittedName>
</protein>
<reference evidence="2 3" key="1">
    <citation type="submission" date="2023-05" db="EMBL/GenBank/DDBJ databases">
        <title>Comparative genomics reveals the evidence of polycyclic aromatic hydrocarbons degradation in moderately halophilic genus Pontibacillus.</title>
        <authorList>
            <person name="Yang H."/>
            <person name="Qian Z."/>
        </authorList>
    </citation>
    <scope>NUCLEOTIDE SEQUENCE [LARGE SCALE GENOMIC DNA]</scope>
    <source>
        <strain evidence="3">HN14</strain>
    </source>
</reference>
<dbReference type="EMBL" id="CP126446">
    <property type="protein sequence ID" value="WIF98752.1"/>
    <property type="molecule type" value="Genomic_DNA"/>
</dbReference>
<sequence>MQDQLDQAVAGGDQLAETQQARVGEDGTTYDTLKARLDAEHSTLESSQNVLSGKLQNVAAEFSQQARKKSVLTHGTNVIKSDQPSSLKVEFYGNTLVNNVVNFNHSDWSLHSNVTISNDKKIIHENTSGSKEINSIFINVKENQNYLLRLVHNGKLSIIFRDSGGAEVGTRPESYSTAEQSKFTTPSGAVSMQILLSCTTTGTHTFEELRAYTITQEVSDKIGVSLSDADVERMFPDVDGMQSVENPYVRVSGSQLIPTNVSEWEQGHLNAVGAKGSDPSRILTTDYHSIAPNQTYTVSVNSGYRVYLIYYYNENKSFISSDLYRSGGATFTTPTNAVFYKISIEDSNDNAITPEDLEEIKPMLTLGTEPKPFVPKNDSYLYAQCTLAGLPLSDKRDNLFRNEAKNRWEIRKWVERVTLDGSFSWSFQSEYSGFKRVKINMIGYSRQSQKLEKYDGEILNQFTSSLDKGDLFDLHSTDNYLWITVSDNDSGWTEAMTPTSDMIKGYFNGWKYTGDGTTHSWVSIVDGTTIPATQTAAFVANPANMASGYTPYKLSYELAEPETLVEGIDFPYVEGDLSIQDSAQVEIGEGLIVREEANPIQYSDGRWFINRNFSNLAPSKLERKANRIIAIYKNVDGDTKWKAYTNDGVSNSYGAYAEIPASDYDPNATYTVTYEVLDKHDFTANVLEVPVWYNQSLKSSIQSAYSKLSDHGTEISILKPQVYKLLLAAKVNGWEV</sequence>
<organism evidence="2 3">
    <name type="scientific">Pontibacillus chungwhensis</name>
    <dbReference type="NCBI Taxonomy" id="265426"/>
    <lineage>
        <taxon>Bacteria</taxon>
        <taxon>Bacillati</taxon>
        <taxon>Bacillota</taxon>
        <taxon>Bacilli</taxon>
        <taxon>Bacillales</taxon>
        <taxon>Bacillaceae</taxon>
        <taxon>Pontibacillus</taxon>
    </lineage>
</organism>
<accession>A0ABY8UZ28</accession>
<evidence type="ECO:0000313" key="2">
    <source>
        <dbReference type="EMBL" id="WIF98752.1"/>
    </source>
</evidence>
<dbReference type="Proteomes" id="UP001236652">
    <property type="component" value="Chromosome"/>
</dbReference>
<gene>
    <name evidence="2" type="ORF">QNI29_03615</name>
</gene>
<keyword evidence="3" id="KW-1185">Reference proteome</keyword>
<name>A0ABY8UZ28_9BACI</name>